<accession>S7QIP8</accession>
<dbReference type="GeneID" id="19309281"/>
<dbReference type="AlphaFoldDB" id="S7QIP8"/>
<keyword evidence="1" id="KW-0732">Signal</keyword>
<feature type="signal peptide" evidence="1">
    <location>
        <begin position="1"/>
        <end position="18"/>
    </location>
</feature>
<dbReference type="OrthoDB" id="10039611at2759"/>
<gene>
    <name evidence="2" type="ORF">GLOTRDRAFT_90876</name>
</gene>
<name>S7QIP8_GLOTA</name>
<dbReference type="KEGG" id="gtr:GLOTRDRAFT_90876"/>
<dbReference type="EMBL" id="KB469297">
    <property type="protein sequence ID" value="EPQ59212.1"/>
    <property type="molecule type" value="Genomic_DNA"/>
</dbReference>
<protein>
    <submittedName>
        <fullName evidence="2">Uncharacterized protein</fullName>
    </submittedName>
</protein>
<organism evidence="2 3">
    <name type="scientific">Gloeophyllum trabeum (strain ATCC 11539 / FP-39264 / Madison 617)</name>
    <name type="common">Brown rot fungus</name>
    <dbReference type="NCBI Taxonomy" id="670483"/>
    <lineage>
        <taxon>Eukaryota</taxon>
        <taxon>Fungi</taxon>
        <taxon>Dikarya</taxon>
        <taxon>Basidiomycota</taxon>
        <taxon>Agaricomycotina</taxon>
        <taxon>Agaricomycetes</taxon>
        <taxon>Gloeophyllales</taxon>
        <taxon>Gloeophyllaceae</taxon>
        <taxon>Gloeophyllum</taxon>
    </lineage>
</organism>
<dbReference type="Proteomes" id="UP000030669">
    <property type="component" value="Unassembled WGS sequence"/>
</dbReference>
<evidence type="ECO:0000256" key="1">
    <source>
        <dbReference type="SAM" id="SignalP"/>
    </source>
</evidence>
<keyword evidence="3" id="KW-1185">Reference proteome</keyword>
<sequence>MQTAFLMLLVTARLPHLAIPVHLEEESTNTLEPHPCPLNAEETVNLEEEESEADLRDLNDSSEGYQAPPCPVNAKAALADVTEILYPHRKSGKGYKKFEEDDLLSSLATAQAFQKGPHAAKQLQKWAWLFIDDCDDLPWNLYGTWNVSLLVDGDLAMRDPPASARKICQYADGHKHADVVKYQQEKFLPTMAQLQYNMHCAELSPSRDNAMICNLIPQGSIQQTSCLGQS</sequence>
<reference evidence="2 3" key="1">
    <citation type="journal article" date="2012" name="Science">
        <title>The Paleozoic origin of enzymatic lignin decomposition reconstructed from 31 fungal genomes.</title>
        <authorList>
            <person name="Floudas D."/>
            <person name="Binder M."/>
            <person name="Riley R."/>
            <person name="Barry K."/>
            <person name="Blanchette R.A."/>
            <person name="Henrissat B."/>
            <person name="Martinez A.T."/>
            <person name="Otillar R."/>
            <person name="Spatafora J.W."/>
            <person name="Yadav J.S."/>
            <person name="Aerts A."/>
            <person name="Benoit I."/>
            <person name="Boyd A."/>
            <person name="Carlson A."/>
            <person name="Copeland A."/>
            <person name="Coutinho P.M."/>
            <person name="de Vries R.P."/>
            <person name="Ferreira P."/>
            <person name="Findley K."/>
            <person name="Foster B."/>
            <person name="Gaskell J."/>
            <person name="Glotzer D."/>
            <person name="Gorecki P."/>
            <person name="Heitman J."/>
            <person name="Hesse C."/>
            <person name="Hori C."/>
            <person name="Igarashi K."/>
            <person name="Jurgens J.A."/>
            <person name="Kallen N."/>
            <person name="Kersten P."/>
            <person name="Kohler A."/>
            <person name="Kuees U."/>
            <person name="Kumar T.K.A."/>
            <person name="Kuo A."/>
            <person name="LaButti K."/>
            <person name="Larrondo L.F."/>
            <person name="Lindquist E."/>
            <person name="Ling A."/>
            <person name="Lombard V."/>
            <person name="Lucas S."/>
            <person name="Lundell T."/>
            <person name="Martin R."/>
            <person name="McLaughlin D.J."/>
            <person name="Morgenstern I."/>
            <person name="Morin E."/>
            <person name="Murat C."/>
            <person name="Nagy L.G."/>
            <person name="Nolan M."/>
            <person name="Ohm R.A."/>
            <person name="Patyshakuliyeva A."/>
            <person name="Rokas A."/>
            <person name="Ruiz-Duenas F.J."/>
            <person name="Sabat G."/>
            <person name="Salamov A."/>
            <person name="Samejima M."/>
            <person name="Schmutz J."/>
            <person name="Slot J.C."/>
            <person name="St John F."/>
            <person name="Stenlid J."/>
            <person name="Sun H."/>
            <person name="Sun S."/>
            <person name="Syed K."/>
            <person name="Tsang A."/>
            <person name="Wiebenga A."/>
            <person name="Young D."/>
            <person name="Pisabarro A."/>
            <person name="Eastwood D.C."/>
            <person name="Martin F."/>
            <person name="Cullen D."/>
            <person name="Grigoriev I.V."/>
            <person name="Hibbett D.S."/>
        </authorList>
    </citation>
    <scope>NUCLEOTIDE SEQUENCE [LARGE SCALE GENOMIC DNA]</scope>
    <source>
        <strain evidence="2 3">ATCC 11539</strain>
    </source>
</reference>
<dbReference type="RefSeq" id="XP_007862262.1">
    <property type="nucleotide sequence ID" value="XM_007864071.1"/>
</dbReference>
<feature type="chain" id="PRO_5004544020" evidence="1">
    <location>
        <begin position="19"/>
        <end position="230"/>
    </location>
</feature>
<proteinExistence type="predicted"/>
<dbReference type="HOGENOM" id="CLU_1204887_0_0_1"/>
<evidence type="ECO:0000313" key="2">
    <source>
        <dbReference type="EMBL" id="EPQ59212.1"/>
    </source>
</evidence>
<evidence type="ECO:0000313" key="3">
    <source>
        <dbReference type="Proteomes" id="UP000030669"/>
    </source>
</evidence>